<reference evidence="1 2" key="2">
    <citation type="journal article" date="2021" name="Genomics">
        <title>High-quality reference genome for Clonorchis sinensis.</title>
        <authorList>
            <person name="Young N.D."/>
            <person name="Stroehlein A.J."/>
            <person name="Kinkar L."/>
            <person name="Wang T."/>
            <person name="Sohn W.M."/>
            <person name="Chang B.C.H."/>
            <person name="Kaur P."/>
            <person name="Weisz D."/>
            <person name="Dudchenko O."/>
            <person name="Aiden E.L."/>
            <person name="Korhonen P.K."/>
            <person name="Gasser R.B."/>
        </authorList>
    </citation>
    <scope>NUCLEOTIDE SEQUENCE [LARGE SCALE GENOMIC DNA]</scope>
    <source>
        <strain evidence="1">Cs-k2</strain>
    </source>
</reference>
<sequence>MAEEGGNTANILQQFLLMQITCSDTTLPHSSKDLDLLKPPREEVTSTNQKMESYCDRKHGAKQSVLVKNYHGNRVSWRQGKITRRIGNVIYDVHVGSETWFRHANELKEAYSQPTQRSNMLPLNILIEHLDMNSGREADTQVEDHLPEATVHQQSRRTTPYSYYNLKEFRFANSLAHFCTPT</sequence>
<protein>
    <submittedName>
        <fullName evidence="1">Uncharacterized protein</fullName>
    </submittedName>
</protein>
<evidence type="ECO:0000313" key="2">
    <source>
        <dbReference type="Proteomes" id="UP000286415"/>
    </source>
</evidence>
<keyword evidence="2" id="KW-1185">Reference proteome</keyword>
<proteinExistence type="predicted"/>
<dbReference type="STRING" id="79923.A0A419QHM9"/>
<accession>A0A419QHM9</accession>
<dbReference type="Proteomes" id="UP000286415">
    <property type="component" value="Unassembled WGS sequence"/>
</dbReference>
<gene>
    <name evidence="1" type="ORF">CSKR_114281</name>
</gene>
<dbReference type="InParanoid" id="A0A419QHM9"/>
<name>A0A419QHM9_CLOSI</name>
<dbReference type="EMBL" id="NIRI02000042">
    <property type="protein sequence ID" value="KAG5447269.1"/>
    <property type="molecule type" value="Genomic_DNA"/>
</dbReference>
<comment type="caution">
    <text evidence="1">The sequence shown here is derived from an EMBL/GenBank/DDBJ whole genome shotgun (WGS) entry which is preliminary data.</text>
</comment>
<dbReference type="OrthoDB" id="6267417at2759"/>
<reference evidence="1 2" key="1">
    <citation type="journal article" date="2018" name="Biotechnol. Adv.">
        <title>Improved genomic resources and new bioinformatic workflow for the carcinogenic parasite Clonorchis sinensis: Biotechnological implications.</title>
        <authorList>
            <person name="Wang D."/>
            <person name="Korhonen P.K."/>
            <person name="Gasser R.B."/>
            <person name="Young N.D."/>
        </authorList>
    </citation>
    <scope>NUCLEOTIDE SEQUENCE [LARGE SCALE GENOMIC DNA]</scope>
    <source>
        <strain evidence="1">Cs-k2</strain>
    </source>
</reference>
<evidence type="ECO:0000313" key="1">
    <source>
        <dbReference type="EMBL" id="KAG5447269.1"/>
    </source>
</evidence>
<organism evidence="1 2">
    <name type="scientific">Clonorchis sinensis</name>
    <name type="common">Chinese liver fluke</name>
    <dbReference type="NCBI Taxonomy" id="79923"/>
    <lineage>
        <taxon>Eukaryota</taxon>
        <taxon>Metazoa</taxon>
        <taxon>Spiralia</taxon>
        <taxon>Lophotrochozoa</taxon>
        <taxon>Platyhelminthes</taxon>
        <taxon>Trematoda</taxon>
        <taxon>Digenea</taxon>
        <taxon>Opisthorchiida</taxon>
        <taxon>Opisthorchiata</taxon>
        <taxon>Opisthorchiidae</taxon>
        <taxon>Clonorchis</taxon>
    </lineage>
</organism>
<dbReference type="AlphaFoldDB" id="A0A419QHM9"/>